<feature type="domain" description="MRH" evidence="6">
    <location>
        <begin position="250"/>
        <end position="406"/>
    </location>
</feature>
<organism evidence="7 8">
    <name type="scientific">Porphyridium purpureum</name>
    <name type="common">Red alga</name>
    <name type="synonym">Porphyridium cruentum</name>
    <dbReference type="NCBI Taxonomy" id="35688"/>
    <lineage>
        <taxon>Eukaryota</taxon>
        <taxon>Rhodophyta</taxon>
        <taxon>Bangiophyceae</taxon>
        <taxon>Porphyridiales</taxon>
        <taxon>Porphyridiaceae</taxon>
        <taxon>Porphyridium</taxon>
    </lineage>
</organism>
<dbReference type="GO" id="GO:0005788">
    <property type="term" value="C:endoplasmic reticulum lumen"/>
    <property type="evidence" value="ECO:0007669"/>
    <property type="project" value="TreeGrafter"/>
</dbReference>
<feature type="region of interest" description="Disordered" evidence="5">
    <location>
        <begin position="146"/>
        <end position="177"/>
    </location>
</feature>
<comment type="subcellular location">
    <subcellularLocation>
        <location evidence="1">Endoplasmic reticulum</location>
    </subcellularLocation>
</comment>
<dbReference type="InterPro" id="IPR044865">
    <property type="entry name" value="MRH_dom"/>
</dbReference>
<evidence type="ECO:0000256" key="3">
    <source>
        <dbReference type="ARBA" id="ARBA00022824"/>
    </source>
</evidence>
<evidence type="ECO:0000313" key="8">
    <source>
        <dbReference type="Proteomes" id="UP000324585"/>
    </source>
</evidence>
<dbReference type="GO" id="GO:0030968">
    <property type="term" value="P:endoplasmic reticulum unfolded protein response"/>
    <property type="evidence" value="ECO:0007669"/>
    <property type="project" value="InterPro"/>
</dbReference>
<accession>A0A5J4YI65</accession>
<dbReference type="PROSITE" id="PS51914">
    <property type="entry name" value="MRH"/>
    <property type="match status" value="1"/>
</dbReference>
<dbReference type="AlphaFoldDB" id="A0A5J4YI65"/>
<evidence type="ECO:0000256" key="4">
    <source>
        <dbReference type="ARBA" id="ARBA00023157"/>
    </source>
</evidence>
<keyword evidence="2" id="KW-0732">Signal</keyword>
<evidence type="ECO:0000256" key="1">
    <source>
        <dbReference type="ARBA" id="ARBA00004240"/>
    </source>
</evidence>
<dbReference type="InterPro" id="IPR045149">
    <property type="entry name" value="OS-9-like"/>
</dbReference>
<keyword evidence="8" id="KW-1185">Reference proteome</keyword>
<feature type="compositionally biased region" description="Pro residues" evidence="5">
    <location>
        <begin position="191"/>
        <end position="211"/>
    </location>
</feature>
<keyword evidence="4" id="KW-1015">Disulfide bond</keyword>
<comment type="caution">
    <text evidence="7">The sequence shown here is derived from an EMBL/GenBank/DDBJ whole genome shotgun (WGS) entry which is preliminary data.</text>
</comment>
<evidence type="ECO:0000259" key="6">
    <source>
        <dbReference type="PROSITE" id="PS51914"/>
    </source>
</evidence>
<dbReference type="Pfam" id="PF07915">
    <property type="entry name" value="PRKCSH"/>
    <property type="match status" value="1"/>
</dbReference>
<evidence type="ECO:0000256" key="5">
    <source>
        <dbReference type="SAM" id="MobiDB-lite"/>
    </source>
</evidence>
<protein>
    <submittedName>
        <fullName evidence="7">Protein OS-9-like</fullName>
    </submittedName>
</protein>
<name>A0A5J4YI65_PORPP</name>
<proteinExistence type="predicted"/>
<reference evidence="8" key="1">
    <citation type="journal article" date="2019" name="Nat. Commun.">
        <title>Expansion of phycobilisome linker gene families in mesophilic red algae.</title>
        <authorList>
            <person name="Lee J."/>
            <person name="Kim D."/>
            <person name="Bhattacharya D."/>
            <person name="Yoon H.S."/>
        </authorList>
    </citation>
    <scope>NUCLEOTIDE SEQUENCE [LARGE SCALE GENOMIC DNA]</scope>
    <source>
        <strain evidence="8">CCMP 1328</strain>
    </source>
</reference>
<dbReference type="PANTHER" id="PTHR15414">
    <property type="entry name" value="OS-9-RELATED"/>
    <property type="match status" value="1"/>
</dbReference>
<dbReference type="InterPro" id="IPR009011">
    <property type="entry name" value="Man6P_isomerase_rcpt-bd_dom_sf"/>
</dbReference>
<dbReference type="SUPFAM" id="SSF50911">
    <property type="entry name" value="Mannose 6-phosphate receptor domain"/>
    <property type="match status" value="1"/>
</dbReference>
<keyword evidence="3" id="KW-0256">Endoplasmic reticulum</keyword>
<feature type="region of interest" description="Disordered" evidence="5">
    <location>
        <begin position="191"/>
        <end position="231"/>
    </location>
</feature>
<dbReference type="Gene3D" id="2.70.130.10">
    <property type="entry name" value="Mannose-6-phosphate receptor binding domain"/>
    <property type="match status" value="1"/>
</dbReference>
<feature type="compositionally biased region" description="Basic residues" evidence="5">
    <location>
        <begin position="146"/>
        <end position="156"/>
    </location>
</feature>
<dbReference type="OrthoDB" id="448954at2759"/>
<dbReference type="Proteomes" id="UP000324585">
    <property type="component" value="Unassembled WGS sequence"/>
</dbReference>
<sequence length="444" mass="48869">MNRGVQVGCTTDACFRCSHAGVAAACGGPAQAAQTTTQRGRRRARALAYCIASGQAYERTDRHFSTPQNLRYSATPTWCAAQQSRETKLAHAEMMREMAPVRLRAAVLVAALLAAAGGVCARLPRSPRRAGRQGCQCTASNFRGSAARRRRRRITRRSQACPTQRRQERSSHDAESYTVTTAAGQRMLCKLPPPVASAAPPKPASPLLPPDARPEATNARPGSKPPADDEATRRAKWLHALDLFLARNSKNCFFRVDGWWTYEFCPGKHVRQIHFEDQHSERDEIFLGILDRVADQEARADFLAAKSSTSAAWASGKRKSSGLVPDASRPGSSFEFSQTYIDGTMCDLTGAPRATTVVYRCPKRRAGLTPSKTRVLHGSGDYIESILEVQSCVYVLDFVSEALCEEAQLEDERRVFDIECTLAAGEKAFRGLSSPQSYRRSPWL</sequence>
<dbReference type="GO" id="GO:0030970">
    <property type="term" value="P:retrograde protein transport, ER to cytosol"/>
    <property type="evidence" value="ECO:0007669"/>
    <property type="project" value="TreeGrafter"/>
</dbReference>
<feature type="compositionally biased region" description="Basic and acidic residues" evidence="5">
    <location>
        <begin position="165"/>
        <end position="175"/>
    </location>
</feature>
<dbReference type="PANTHER" id="PTHR15414:SF0">
    <property type="entry name" value="ENDOPLASMIC RETICULUM LECTIN 1"/>
    <property type="match status" value="1"/>
</dbReference>
<gene>
    <name evidence="7" type="ORF">FVE85_9461</name>
</gene>
<evidence type="ECO:0000256" key="2">
    <source>
        <dbReference type="ARBA" id="ARBA00022729"/>
    </source>
</evidence>
<dbReference type="InterPro" id="IPR012913">
    <property type="entry name" value="OS9-like_dom"/>
</dbReference>
<evidence type="ECO:0000313" key="7">
    <source>
        <dbReference type="EMBL" id="KAA8491166.1"/>
    </source>
</evidence>
<dbReference type="EMBL" id="VRMN01000015">
    <property type="protein sequence ID" value="KAA8491166.1"/>
    <property type="molecule type" value="Genomic_DNA"/>
</dbReference>